<accession>A0AAD3TA31</accession>
<keyword evidence="1" id="KW-0812">Transmembrane</keyword>
<dbReference type="Proteomes" id="UP001279734">
    <property type="component" value="Unassembled WGS sequence"/>
</dbReference>
<reference evidence="2" key="1">
    <citation type="submission" date="2023-05" db="EMBL/GenBank/DDBJ databases">
        <title>Nepenthes gracilis genome sequencing.</title>
        <authorList>
            <person name="Fukushima K."/>
        </authorList>
    </citation>
    <scope>NUCLEOTIDE SEQUENCE</scope>
    <source>
        <strain evidence="2">SING2019-196</strain>
    </source>
</reference>
<comment type="caution">
    <text evidence="2">The sequence shown here is derived from an EMBL/GenBank/DDBJ whole genome shotgun (WGS) entry which is preliminary data.</text>
</comment>
<protein>
    <submittedName>
        <fullName evidence="2">Uncharacterized protein</fullName>
    </submittedName>
</protein>
<keyword evidence="1" id="KW-1133">Transmembrane helix</keyword>
<evidence type="ECO:0000313" key="3">
    <source>
        <dbReference type="Proteomes" id="UP001279734"/>
    </source>
</evidence>
<organism evidence="2 3">
    <name type="scientific">Nepenthes gracilis</name>
    <name type="common">Slender pitcher plant</name>
    <dbReference type="NCBI Taxonomy" id="150966"/>
    <lineage>
        <taxon>Eukaryota</taxon>
        <taxon>Viridiplantae</taxon>
        <taxon>Streptophyta</taxon>
        <taxon>Embryophyta</taxon>
        <taxon>Tracheophyta</taxon>
        <taxon>Spermatophyta</taxon>
        <taxon>Magnoliopsida</taxon>
        <taxon>eudicotyledons</taxon>
        <taxon>Gunneridae</taxon>
        <taxon>Pentapetalae</taxon>
        <taxon>Caryophyllales</taxon>
        <taxon>Nepenthaceae</taxon>
        <taxon>Nepenthes</taxon>
    </lineage>
</organism>
<proteinExistence type="predicted"/>
<evidence type="ECO:0000313" key="2">
    <source>
        <dbReference type="EMBL" id="GMH25433.1"/>
    </source>
</evidence>
<keyword evidence="1" id="KW-0472">Membrane</keyword>
<feature type="transmembrane region" description="Helical" evidence="1">
    <location>
        <begin position="12"/>
        <end position="36"/>
    </location>
</feature>
<gene>
    <name evidence="2" type="ORF">Nepgr_027276</name>
</gene>
<dbReference type="AlphaFoldDB" id="A0AAD3TA31"/>
<evidence type="ECO:0000256" key="1">
    <source>
        <dbReference type="SAM" id="Phobius"/>
    </source>
</evidence>
<dbReference type="EMBL" id="BSYO01000029">
    <property type="protein sequence ID" value="GMH25433.1"/>
    <property type="molecule type" value="Genomic_DNA"/>
</dbReference>
<keyword evidence="3" id="KW-1185">Reference proteome</keyword>
<sequence>MSRDASDVGWCWFAVLSLIEVVGATFAAGAICWSALELQSRVSSLVYVDAVVVHMDADAQWSGAAVCLLQNRSAFWCDGSKQLLFDYVPGKEGQIYGFLDFAVLCCCVVVHHADLSYVVTGLICVCAGCYCGMSGRNSDGSTLLLAWNAALAVNCRVIGGADLAVLVFWLRWWMDPFLRGIWLLIWRLMYPLEPGSGWFGSEIDVARMASSILGELLLLLNPALDLLFNSKYCGGLMQCFLLKQPAFAEESGFFRRLRC</sequence>
<name>A0AAD3TA31_NEPGR</name>